<reference evidence="2 3" key="1">
    <citation type="submission" date="2018-11" db="EMBL/GenBank/DDBJ databases">
        <authorList>
            <person name="Li F."/>
        </authorList>
    </citation>
    <scope>NUCLEOTIDE SEQUENCE [LARGE SCALE GENOMIC DNA]</scope>
    <source>
        <strain evidence="2 3">KIS18-7</strain>
    </source>
</reference>
<name>A0A3N0DJA1_9ACTN</name>
<feature type="compositionally biased region" description="Basic and acidic residues" evidence="1">
    <location>
        <begin position="1"/>
        <end position="12"/>
    </location>
</feature>
<proteinExistence type="predicted"/>
<gene>
    <name evidence="2" type="ORF">EFL95_19010</name>
</gene>
<evidence type="ECO:0000256" key="1">
    <source>
        <dbReference type="SAM" id="MobiDB-lite"/>
    </source>
</evidence>
<evidence type="ECO:0000313" key="2">
    <source>
        <dbReference type="EMBL" id="RNL75496.1"/>
    </source>
</evidence>
<feature type="compositionally biased region" description="Low complexity" evidence="1">
    <location>
        <begin position="18"/>
        <end position="28"/>
    </location>
</feature>
<dbReference type="Proteomes" id="UP000277094">
    <property type="component" value="Unassembled WGS sequence"/>
</dbReference>
<comment type="caution">
    <text evidence="2">The sequence shown here is derived from an EMBL/GenBank/DDBJ whole genome shotgun (WGS) entry which is preliminary data.</text>
</comment>
<keyword evidence="3" id="KW-1185">Reference proteome</keyword>
<dbReference type="EMBL" id="RJSG01000006">
    <property type="protein sequence ID" value="RNL75496.1"/>
    <property type="molecule type" value="Genomic_DNA"/>
</dbReference>
<protein>
    <submittedName>
        <fullName evidence="2">Uncharacterized protein</fullName>
    </submittedName>
</protein>
<evidence type="ECO:0000313" key="3">
    <source>
        <dbReference type="Proteomes" id="UP000277094"/>
    </source>
</evidence>
<dbReference type="RefSeq" id="WP_123235684.1">
    <property type="nucleotide sequence ID" value="NZ_RJSG01000006.1"/>
</dbReference>
<dbReference type="AlphaFoldDB" id="A0A3N0DJA1"/>
<sequence length="270" mass="27721">MSGSHRAPDRDGPGGTLPGLLTRRVVSVVERRAARQAERDAADRAAGRAERVPAPRVHRPGRSGIRWYRTGAGQLTIAGCAVVAAILLRTLAPGGADAPGVPLGQGLPHFGADWTTTDGSKYRITVTPLAELSSKPSADGCVPAPADGFVNARFGIRISNFSGRKADVPAIDFGANLDASGVANPTVIDLQPDRSNVAVTPHPGDRCSGAASIRAGGRKQLDDGEVLDLVGVVGGIAIPVQPGVSVIIRYRAASGPTELLAPFPAFPVGS</sequence>
<organism evidence="2 3">
    <name type="scientific">Nocardioides marmorisolisilvae</name>
    <dbReference type="NCBI Taxonomy" id="1542737"/>
    <lineage>
        <taxon>Bacteria</taxon>
        <taxon>Bacillati</taxon>
        <taxon>Actinomycetota</taxon>
        <taxon>Actinomycetes</taxon>
        <taxon>Propionibacteriales</taxon>
        <taxon>Nocardioidaceae</taxon>
        <taxon>Nocardioides</taxon>
    </lineage>
</organism>
<dbReference type="OrthoDB" id="9918251at2"/>
<feature type="compositionally biased region" description="Basic and acidic residues" evidence="1">
    <location>
        <begin position="29"/>
        <end position="53"/>
    </location>
</feature>
<feature type="region of interest" description="Disordered" evidence="1">
    <location>
        <begin position="1"/>
        <end position="57"/>
    </location>
</feature>
<accession>A0A3N0DJA1</accession>